<gene>
    <name evidence="1" type="ORF">BMW23_0159</name>
</gene>
<name>A0A2H4UTK4_9VIRU</name>
<evidence type="ECO:0000313" key="2">
    <source>
        <dbReference type="Proteomes" id="UP000240325"/>
    </source>
</evidence>
<reference evidence="1" key="1">
    <citation type="journal article" date="2017" name="Elife">
        <title>The kinetoplastid-infecting Bodo saltans virus (BsV), a window into the most abundant giant viruses in the sea.</title>
        <authorList>
            <person name="Deeg C.M."/>
            <person name="Chow C.-E.T."/>
            <person name="Suttle C.A."/>
        </authorList>
    </citation>
    <scope>NUCLEOTIDE SEQUENCE</scope>
    <source>
        <strain evidence="1">NG1</strain>
    </source>
</reference>
<organism evidence="1">
    <name type="scientific">Bodo saltans virus</name>
    <dbReference type="NCBI Taxonomy" id="2024608"/>
    <lineage>
        <taxon>Viruses</taxon>
        <taxon>Varidnaviria</taxon>
        <taxon>Bamfordvirae</taxon>
        <taxon>Nucleocytoviricota</taxon>
        <taxon>Megaviricetes</taxon>
        <taxon>Imitervirales</taxon>
        <taxon>Mimiviridae</taxon>
        <taxon>Klosneuvirinae</taxon>
        <taxon>Theiavirus</taxon>
        <taxon>Theiavirus salishense</taxon>
    </lineage>
</organism>
<sequence>MILLFYLDGGLFSLGYCGKPDDEHFNKNIQKDNIDALYV</sequence>
<evidence type="ECO:0000313" key="1">
    <source>
        <dbReference type="EMBL" id="ATZ80218.1"/>
    </source>
</evidence>
<dbReference type="EMBL" id="MF782455">
    <property type="protein sequence ID" value="ATZ80218.1"/>
    <property type="molecule type" value="Genomic_DNA"/>
</dbReference>
<protein>
    <submittedName>
        <fullName evidence="1">Uncharacterized protein</fullName>
    </submittedName>
</protein>
<keyword evidence="2" id="KW-1185">Reference proteome</keyword>
<proteinExistence type="predicted"/>
<accession>A0A2H4UTK4</accession>
<dbReference type="Proteomes" id="UP000240325">
    <property type="component" value="Segment"/>
</dbReference>